<evidence type="ECO:0000313" key="4">
    <source>
        <dbReference type="WormBase" id="Y54F10BM.23"/>
    </source>
</evidence>
<name>A0A679L8K6_CAEEL</name>
<feature type="chain" id="PRO_5025443845" evidence="1">
    <location>
        <begin position="23"/>
        <end position="54"/>
    </location>
</feature>
<dbReference type="InParanoid" id="A0A679L8K6"/>
<protein>
    <submittedName>
        <fullName evidence="2">Uncharacterized protein</fullName>
    </submittedName>
</protein>
<keyword evidence="3" id="KW-1185">Reference proteome</keyword>
<evidence type="ECO:0000256" key="1">
    <source>
        <dbReference type="SAM" id="SignalP"/>
    </source>
</evidence>
<keyword evidence="1" id="KW-0732">Signal</keyword>
<feature type="signal peptide" evidence="1">
    <location>
        <begin position="1"/>
        <end position="22"/>
    </location>
</feature>
<dbReference type="EMBL" id="BX284603">
    <property type="protein sequence ID" value="CAA9991452.1"/>
    <property type="molecule type" value="Genomic_DNA"/>
</dbReference>
<dbReference type="AlphaFoldDB" id="A0A679L8K6"/>
<reference evidence="2 3" key="1">
    <citation type="journal article" date="1998" name="Science">
        <title>Genome sequence of the nematode C. elegans: a platform for investigating biology.</title>
        <authorList>
            <consortium name="The C. elegans sequencing consortium"/>
            <person name="Sulson J.E."/>
            <person name="Waterston R."/>
        </authorList>
    </citation>
    <scope>NUCLEOTIDE SEQUENCE [LARGE SCALE GENOMIC DNA]</scope>
    <source>
        <strain evidence="2 3">Bristol N2</strain>
    </source>
</reference>
<evidence type="ECO:0000313" key="3">
    <source>
        <dbReference type="Proteomes" id="UP000001940"/>
    </source>
</evidence>
<dbReference type="WormBase" id="Y54F10BM.23">
    <property type="protein sequence ID" value="CE54076"/>
    <property type="gene ID" value="WBGene00306014"/>
</dbReference>
<sequence length="54" mass="5909">MIFSLLFKIFAIFSIICSTVIGIPPPPPRPPHQIFGGIWSPEEGPFGAIKDSLK</sequence>
<evidence type="ECO:0000313" key="2">
    <source>
        <dbReference type="EMBL" id="CAA9991452.1"/>
    </source>
</evidence>
<gene>
    <name evidence="2" type="ORF">CELE_Y54F10BM.23</name>
    <name evidence="2 4" type="ORF">Y54F10BM.23</name>
</gene>
<dbReference type="Proteomes" id="UP000001940">
    <property type="component" value="Chromosome III"/>
</dbReference>
<accession>A0A679L8K6</accession>
<proteinExistence type="predicted"/>
<dbReference type="AGR" id="WB:WBGene00306014"/>
<organism evidence="2 3">
    <name type="scientific">Caenorhabditis elegans</name>
    <dbReference type="NCBI Taxonomy" id="6239"/>
    <lineage>
        <taxon>Eukaryota</taxon>
        <taxon>Metazoa</taxon>
        <taxon>Ecdysozoa</taxon>
        <taxon>Nematoda</taxon>
        <taxon>Chromadorea</taxon>
        <taxon>Rhabditida</taxon>
        <taxon>Rhabditina</taxon>
        <taxon>Rhabditomorpha</taxon>
        <taxon>Rhabditoidea</taxon>
        <taxon>Rhabditidae</taxon>
        <taxon>Peloderinae</taxon>
        <taxon>Caenorhabditis</taxon>
    </lineage>
</organism>